<sequence>MAQAPLLALSRRSIAWLFPYAFAPLGLPLDPVLIRFLRPHTCAYYRAFPYPQ</sequence>
<dbReference type="AlphaFoldDB" id="A0A177C1U0"/>
<reference evidence="1 2" key="1">
    <citation type="submission" date="2016-05" db="EMBL/GenBank/DDBJ databases">
        <title>Comparative analysis of secretome profiles of manganese(II)-oxidizing ascomycete fungi.</title>
        <authorList>
            <consortium name="DOE Joint Genome Institute"/>
            <person name="Zeiner C.A."/>
            <person name="Purvine S.O."/>
            <person name="Zink E.M."/>
            <person name="Wu S."/>
            <person name="Pasa-Tolic L."/>
            <person name="Chaput D.L."/>
            <person name="Haridas S."/>
            <person name="Grigoriev I.V."/>
            <person name="Santelli C.M."/>
            <person name="Hansel C.M."/>
        </authorList>
    </citation>
    <scope>NUCLEOTIDE SEQUENCE [LARGE SCALE GENOMIC DNA]</scope>
    <source>
        <strain evidence="1 2">AP3s5-JAC2a</strain>
    </source>
</reference>
<gene>
    <name evidence="1" type="ORF">CC84DRAFT_1167621</name>
</gene>
<evidence type="ECO:0000313" key="1">
    <source>
        <dbReference type="EMBL" id="OAG01416.1"/>
    </source>
</evidence>
<proteinExistence type="predicted"/>
<evidence type="ECO:0000313" key="2">
    <source>
        <dbReference type="Proteomes" id="UP000077069"/>
    </source>
</evidence>
<keyword evidence="2" id="KW-1185">Reference proteome</keyword>
<organism evidence="1 2">
    <name type="scientific">Paraphaeosphaeria sporulosa</name>
    <dbReference type="NCBI Taxonomy" id="1460663"/>
    <lineage>
        <taxon>Eukaryota</taxon>
        <taxon>Fungi</taxon>
        <taxon>Dikarya</taxon>
        <taxon>Ascomycota</taxon>
        <taxon>Pezizomycotina</taxon>
        <taxon>Dothideomycetes</taxon>
        <taxon>Pleosporomycetidae</taxon>
        <taxon>Pleosporales</taxon>
        <taxon>Massarineae</taxon>
        <taxon>Didymosphaeriaceae</taxon>
        <taxon>Paraphaeosphaeria</taxon>
    </lineage>
</organism>
<protein>
    <submittedName>
        <fullName evidence="1">Uncharacterized protein</fullName>
    </submittedName>
</protein>
<dbReference type="GeneID" id="28762704"/>
<name>A0A177C1U0_9PLEO</name>
<dbReference type="InParanoid" id="A0A177C1U0"/>
<accession>A0A177C1U0</accession>
<dbReference type="RefSeq" id="XP_018031781.1">
    <property type="nucleotide sequence ID" value="XM_018179218.1"/>
</dbReference>
<dbReference type="EMBL" id="KV441557">
    <property type="protein sequence ID" value="OAG01416.1"/>
    <property type="molecule type" value="Genomic_DNA"/>
</dbReference>
<dbReference type="Proteomes" id="UP000077069">
    <property type="component" value="Unassembled WGS sequence"/>
</dbReference>